<evidence type="ECO:0000256" key="4">
    <source>
        <dbReference type="ARBA" id="ARBA00022842"/>
    </source>
</evidence>
<dbReference type="Gene3D" id="2.40.50.140">
    <property type="entry name" value="Nucleic acid-binding proteins"/>
    <property type="match status" value="1"/>
</dbReference>
<sequence length="421" mass="47256">MRPSGSEEPPVKEIVLQGQAQRMRAAVLEDGELVEVYEEEGLISRLVGNIYRGRVINVLPGMQAAFVDIGLEKNAYLYVGDAVPFQYEEDERLPPSNELRVEQVLKPRQELLAQVTKEPVGSKGARITTNLTIPGRYAVLMPNTKYIGVSRKITEEAERTRLREIAREACPEDKGIIVRTLAKGIEAKELAADFRELVALWERLEKKIPHVSIPGLVHQDVDLVSRAIRDWVDQEVKIITVNQPEVAEGMRNALRELGHPAVNHVQLVYKEDIFSDYGIDDKIRQALQPKVWLKSGGYLVIQQTEALTVIDVNTGKYVGDKSLQDTILHINQEAALEIARQLRLRNLGGIIVIDFIDMASEEDKEQLLQVLEKAVARDKLKCQVMGLTQLGLVEMTRKKVGQTLEVRYGHPCPHCDGSGKI</sequence>
<dbReference type="PANTHER" id="PTHR30001:SF0">
    <property type="entry name" value="RIBONUCLEASE G"/>
    <property type="match status" value="1"/>
</dbReference>
<comment type="caution">
    <text evidence="7">The sequence shown here is derived from an EMBL/GenBank/DDBJ whole genome shotgun (WGS) entry which is preliminary data.</text>
</comment>
<gene>
    <name evidence="7" type="primary">rng_1</name>
    <name evidence="7" type="ORF">SDC9_04755</name>
</gene>
<dbReference type="PANTHER" id="PTHR30001">
    <property type="entry name" value="RIBONUCLEASE"/>
    <property type="match status" value="1"/>
</dbReference>
<evidence type="ECO:0000259" key="6">
    <source>
        <dbReference type="SMART" id="SM00316"/>
    </source>
</evidence>
<dbReference type="AlphaFoldDB" id="A0A644SY57"/>
<dbReference type="InterPro" id="IPR012340">
    <property type="entry name" value="NA-bd_OB-fold"/>
</dbReference>
<comment type="cofactor">
    <cofactor evidence="1">
        <name>Mg(2+)</name>
        <dbReference type="ChEBI" id="CHEBI:18420"/>
    </cofactor>
</comment>
<name>A0A644SY57_9ZZZZ</name>
<dbReference type="GO" id="GO:0046872">
    <property type="term" value="F:metal ion binding"/>
    <property type="evidence" value="ECO:0007669"/>
    <property type="project" value="UniProtKB-KW"/>
</dbReference>
<keyword evidence="3 7" id="KW-0378">Hydrolase</keyword>
<dbReference type="InterPro" id="IPR019307">
    <property type="entry name" value="RNA-bd_AU-1/RNase_E/G"/>
</dbReference>
<dbReference type="SUPFAM" id="SSF50249">
    <property type="entry name" value="Nucleic acid-binding proteins"/>
    <property type="match status" value="1"/>
</dbReference>
<dbReference type="GO" id="GO:0016787">
    <property type="term" value="F:hydrolase activity"/>
    <property type="evidence" value="ECO:0007669"/>
    <property type="project" value="UniProtKB-KW"/>
</dbReference>
<protein>
    <submittedName>
        <fullName evidence="7">Ribonuclease G</fullName>
        <ecNumber evidence="7">3.1.26.-</ecNumber>
    </submittedName>
</protein>
<dbReference type="EC" id="3.1.26.-" evidence="7"/>
<evidence type="ECO:0000256" key="2">
    <source>
        <dbReference type="ARBA" id="ARBA00022723"/>
    </source>
</evidence>
<dbReference type="NCBIfam" id="TIGR00757">
    <property type="entry name" value="RNaseEG"/>
    <property type="match status" value="1"/>
</dbReference>
<keyword evidence="5" id="KW-0694">RNA-binding</keyword>
<dbReference type="GO" id="GO:0005737">
    <property type="term" value="C:cytoplasm"/>
    <property type="evidence" value="ECO:0007669"/>
    <property type="project" value="TreeGrafter"/>
</dbReference>
<evidence type="ECO:0000256" key="1">
    <source>
        <dbReference type="ARBA" id="ARBA00001946"/>
    </source>
</evidence>
<evidence type="ECO:0000313" key="7">
    <source>
        <dbReference type="EMBL" id="MPL59207.1"/>
    </source>
</evidence>
<dbReference type="SMART" id="SM00316">
    <property type="entry name" value="S1"/>
    <property type="match status" value="1"/>
</dbReference>
<accession>A0A644SY57</accession>
<organism evidence="7">
    <name type="scientific">bioreactor metagenome</name>
    <dbReference type="NCBI Taxonomy" id="1076179"/>
    <lineage>
        <taxon>unclassified sequences</taxon>
        <taxon>metagenomes</taxon>
        <taxon>ecological metagenomes</taxon>
    </lineage>
</organism>
<dbReference type="GO" id="GO:0003723">
    <property type="term" value="F:RNA binding"/>
    <property type="evidence" value="ECO:0007669"/>
    <property type="project" value="UniProtKB-KW"/>
</dbReference>
<feature type="domain" description="S1 motif" evidence="6">
    <location>
        <begin position="46"/>
        <end position="130"/>
    </location>
</feature>
<dbReference type="GO" id="GO:0004540">
    <property type="term" value="F:RNA nuclease activity"/>
    <property type="evidence" value="ECO:0007669"/>
    <property type="project" value="InterPro"/>
</dbReference>
<keyword evidence="2" id="KW-0479">Metal-binding</keyword>
<dbReference type="GO" id="GO:0006364">
    <property type="term" value="P:rRNA processing"/>
    <property type="evidence" value="ECO:0007669"/>
    <property type="project" value="TreeGrafter"/>
</dbReference>
<dbReference type="CDD" id="cd04453">
    <property type="entry name" value="S1_RNase_E"/>
    <property type="match status" value="1"/>
</dbReference>
<reference evidence="7" key="1">
    <citation type="submission" date="2019-08" db="EMBL/GenBank/DDBJ databases">
        <authorList>
            <person name="Kucharzyk K."/>
            <person name="Murdoch R.W."/>
            <person name="Higgins S."/>
            <person name="Loffler F."/>
        </authorList>
    </citation>
    <scope>NUCLEOTIDE SEQUENCE</scope>
</reference>
<evidence type="ECO:0000256" key="5">
    <source>
        <dbReference type="ARBA" id="ARBA00022884"/>
    </source>
</evidence>
<dbReference type="EMBL" id="VSSQ01000009">
    <property type="protein sequence ID" value="MPL59207.1"/>
    <property type="molecule type" value="Genomic_DNA"/>
</dbReference>
<keyword evidence="4" id="KW-0460">Magnesium</keyword>
<proteinExistence type="predicted"/>
<dbReference type="Pfam" id="PF10150">
    <property type="entry name" value="RNase_E_G"/>
    <property type="match status" value="1"/>
</dbReference>
<dbReference type="InterPro" id="IPR004659">
    <property type="entry name" value="RNase_E/G"/>
</dbReference>
<evidence type="ECO:0000256" key="3">
    <source>
        <dbReference type="ARBA" id="ARBA00022801"/>
    </source>
</evidence>
<dbReference type="InterPro" id="IPR003029">
    <property type="entry name" value="S1_domain"/>
</dbReference>